<dbReference type="Gene3D" id="3.90.470.20">
    <property type="entry name" value="4'-phosphopantetheinyl transferase domain"/>
    <property type="match status" value="2"/>
</dbReference>
<dbReference type="EMBL" id="WVUH01000594">
    <property type="protein sequence ID" value="MBO4210778.1"/>
    <property type="molecule type" value="Genomic_DNA"/>
</dbReference>
<dbReference type="PANTHER" id="PTHR12215">
    <property type="entry name" value="PHOSPHOPANTETHEINE TRANSFERASE"/>
    <property type="match status" value="1"/>
</dbReference>
<evidence type="ECO:0000259" key="3">
    <source>
        <dbReference type="Pfam" id="PF01648"/>
    </source>
</evidence>
<gene>
    <name evidence="4" type="ORF">GSF22_33010</name>
</gene>
<reference evidence="4 5" key="1">
    <citation type="submission" date="2019-12" db="EMBL/GenBank/DDBJ databases">
        <title>Whole genome sequencing of endophytic Actinobacterium Micromonospora sp. MPMI6T.</title>
        <authorList>
            <person name="Evv R."/>
            <person name="Podile A.R."/>
        </authorList>
    </citation>
    <scope>NUCLEOTIDE SEQUENCE [LARGE SCALE GENOMIC DNA]</scope>
    <source>
        <strain evidence="4 5">MPMI6</strain>
    </source>
</reference>
<dbReference type="InterPro" id="IPR050559">
    <property type="entry name" value="P-Pant_transferase_sf"/>
</dbReference>
<evidence type="ECO:0000313" key="4">
    <source>
        <dbReference type="EMBL" id="MBO4210778.1"/>
    </source>
</evidence>
<keyword evidence="5" id="KW-1185">Reference proteome</keyword>
<sequence length="148" mass="15438">MDTVYVWVSAGSGTPQAVARRLLVAAGVALLGRPAAEVRTGHAPGGAPWLVAGTDERLWVSVSHAPGVVAVAASRHLPVGVDVERPCRAAVAGLAGRWFHPTEVDWLDRRPEADRSGAFLLLWTAKEALGKALGTGLAGGGLRRRVPI</sequence>
<dbReference type="GO" id="GO:0016740">
    <property type="term" value="F:transferase activity"/>
    <property type="evidence" value="ECO:0007669"/>
    <property type="project" value="UniProtKB-KW"/>
</dbReference>
<accession>A0ABS3W254</accession>
<evidence type="ECO:0000256" key="2">
    <source>
        <dbReference type="ARBA" id="ARBA00022679"/>
    </source>
</evidence>
<protein>
    <submittedName>
        <fullName evidence="4">4'-phosphopantetheinyl transferase superfamily protein</fullName>
    </submittedName>
</protein>
<evidence type="ECO:0000313" key="5">
    <source>
        <dbReference type="Proteomes" id="UP000823521"/>
    </source>
</evidence>
<proteinExistence type="inferred from homology"/>
<comment type="caution">
    <text evidence="4">The sequence shown here is derived from an EMBL/GenBank/DDBJ whole genome shotgun (WGS) entry which is preliminary data.</text>
</comment>
<keyword evidence="2 4" id="KW-0808">Transferase</keyword>
<feature type="domain" description="4'-phosphopantetheinyl transferase" evidence="3">
    <location>
        <begin position="78"/>
        <end position="137"/>
    </location>
</feature>
<feature type="non-terminal residue" evidence="4">
    <location>
        <position position="148"/>
    </location>
</feature>
<dbReference type="InterPro" id="IPR008278">
    <property type="entry name" value="4-PPantetheinyl_Trfase_dom"/>
</dbReference>
<organism evidence="4 5">
    <name type="scientific">Micromonospora echinofusca</name>
    <dbReference type="NCBI Taxonomy" id="47858"/>
    <lineage>
        <taxon>Bacteria</taxon>
        <taxon>Bacillati</taxon>
        <taxon>Actinomycetota</taxon>
        <taxon>Actinomycetes</taxon>
        <taxon>Micromonosporales</taxon>
        <taxon>Micromonosporaceae</taxon>
        <taxon>Micromonospora</taxon>
    </lineage>
</organism>
<name>A0ABS3W254_MICEH</name>
<comment type="similarity">
    <text evidence="1">Belongs to the P-Pant transferase superfamily. Gsp/Sfp/HetI/AcpT family.</text>
</comment>
<dbReference type="Pfam" id="PF01648">
    <property type="entry name" value="ACPS"/>
    <property type="match status" value="1"/>
</dbReference>
<dbReference type="PANTHER" id="PTHR12215:SF10">
    <property type="entry name" value="L-AMINOADIPATE-SEMIALDEHYDE DEHYDROGENASE-PHOSPHOPANTETHEINYL TRANSFERASE"/>
    <property type="match status" value="1"/>
</dbReference>
<dbReference type="Proteomes" id="UP000823521">
    <property type="component" value="Unassembled WGS sequence"/>
</dbReference>
<dbReference type="InterPro" id="IPR037143">
    <property type="entry name" value="4-PPantetheinyl_Trfase_dom_sf"/>
</dbReference>
<dbReference type="SUPFAM" id="SSF56214">
    <property type="entry name" value="4'-phosphopantetheinyl transferase"/>
    <property type="match status" value="1"/>
</dbReference>
<evidence type="ECO:0000256" key="1">
    <source>
        <dbReference type="ARBA" id="ARBA00010990"/>
    </source>
</evidence>